<dbReference type="GO" id="GO:0043235">
    <property type="term" value="C:receptor complex"/>
    <property type="evidence" value="ECO:0007669"/>
    <property type="project" value="TreeGrafter"/>
</dbReference>
<dbReference type="InterPro" id="IPR036941">
    <property type="entry name" value="Rcpt_L-dom_sf"/>
</dbReference>
<feature type="signal peptide" evidence="16">
    <location>
        <begin position="1"/>
        <end position="19"/>
    </location>
</feature>
<dbReference type="SUPFAM" id="SSF57184">
    <property type="entry name" value="Growth factor receptor domain"/>
    <property type="match status" value="3"/>
</dbReference>
<evidence type="ECO:0000259" key="17">
    <source>
        <dbReference type="SMART" id="SM00219"/>
    </source>
</evidence>
<evidence type="ECO:0000256" key="7">
    <source>
        <dbReference type="ARBA" id="ARBA00022777"/>
    </source>
</evidence>
<keyword evidence="4" id="KW-0808">Transferase</keyword>
<dbReference type="Pfam" id="PF00757">
    <property type="entry name" value="Furin-like"/>
    <property type="match status" value="1"/>
</dbReference>
<keyword evidence="3" id="KW-0597">Phosphoprotein</keyword>
<keyword evidence="10 15" id="KW-0472">Membrane</keyword>
<organism evidence="18">
    <name type="scientific">Schmidtea mediterranea</name>
    <name type="common">Freshwater planarian flatworm</name>
    <dbReference type="NCBI Taxonomy" id="79327"/>
    <lineage>
        <taxon>Eukaryota</taxon>
        <taxon>Metazoa</taxon>
        <taxon>Spiralia</taxon>
        <taxon>Lophotrochozoa</taxon>
        <taxon>Platyhelminthes</taxon>
        <taxon>Rhabditophora</taxon>
        <taxon>Seriata</taxon>
        <taxon>Tricladida</taxon>
        <taxon>Continenticola</taxon>
        <taxon>Geoplanoidea</taxon>
        <taxon>Dugesiidae</taxon>
        <taxon>Schmidtea</taxon>
    </lineage>
</organism>
<dbReference type="InterPro" id="IPR050122">
    <property type="entry name" value="RTK"/>
</dbReference>
<dbReference type="InterPro" id="IPR009030">
    <property type="entry name" value="Growth_fac_rcpt_cys_sf"/>
</dbReference>
<dbReference type="InterPro" id="IPR001245">
    <property type="entry name" value="Ser-Thr/Tyr_kinase_cat_dom"/>
</dbReference>
<feature type="transmembrane region" description="Helical" evidence="15">
    <location>
        <begin position="908"/>
        <end position="930"/>
    </location>
</feature>
<dbReference type="CDD" id="cd00064">
    <property type="entry name" value="FU"/>
    <property type="match status" value="3"/>
</dbReference>
<dbReference type="Gene3D" id="3.80.20.20">
    <property type="entry name" value="Receptor L-domain"/>
    <property type="match status" value="2"/>
</dbReference>
<evidence type="ECO:0000256" key="12">
    <source>
        <dbReference type="ARBA" id="ARBA00023170"/>
    </source>
</evidence>
<protein>
    <recommendedName>
        <fullName evidence="2">receptor protein-tyrosine kinase</fullName>
        <ecNumber evidence="2">2.7.10.1</ecNumber>
    </recommendedName>
</protein>
<dbReference type="InterPro" id="IPR011009">
    <property type="entry name" value="Kinase-like_dom_sf"/>
</dbReference>
<keyword evidence="6" id="KW-0547">Nucleotide-binding</keyword>
<evidence type="ECO:0000256" key="9">
    <source>
        <dbReference type="ARBA" id="ARBA00022989"/>
    </source>
</evidence>
<evidence type="ECO:0000256" key="14">
    <source>
        <dbReference type="ARBA" id="ARBA00051243"/>
    </source>
</evidence>
<keyword evidence="7" id="KW-0418">Kinase</keyword>
<dbReference type="EMBL" id="KU850501">
    <property type="protein sequence ID" value="ANP44418.1"/>
    <property type="molecule type" value="mRNA"/>
</dbReference>
<dbReference type="Gene3D" id="1.10.510.10">
    <property type="entry name" value="Transferase(Phosphotransferase) domain 1"/>
    <property type="match status" value="1"/>
</dbReference>
<reference evidence="18" key="1">
    <citation type="journal article" date="2016" name="Sci. Rep.">
        <title>Evolution of the EGFR pathway in Metazoa and its diversification in the planarian Schmidtea mediterranea.</title>
        <authorList>
            <person name="Barberan S."/>
            <person name="Martin-Duran J.M."/>
            <person name="Cebria F."/>
        </authorList>
    </citation>
    <scope>NUCLEOTIDE SEQUENCE</scope>
</reference>
<dbReference type="InterPro" id="IPR020635">
    <property type="entry name" value="Tyr_kinase_cat_dom"/>
</dbReference>
<keyword evidence="16" id="KW-0732">Signal</keyword>
<dbReference type="SUPFAM" id="SSF56112">
    <property type="entry name" value="Protein kinase-like (PK-like)"/>
    <property type="match status" value="1"/>
</dbReference>
<dbReference type="Pfam" id="PF01030">
    <property type="entry name" value="Recep_L_domain"/>
    <property type="match status" value="2"/>
</dbReference>
<dbReference type="GO" id="GO:0004714">
    <property type="term" value="F:transmembrane receptor protein tyrosine kinase activity"/>
    <property type="evidence" value="ECO:0007669"/>
    <property type="project" value="UniProtKB-EC"/>
</dbReference>
<evidence type="ECO:0000256" key="2">
    <source>
        <dbReference type="ARBA" id="ARBA00011902"/>
    </source>
</evidence>
<evidence type="ECO:0000256" key="6">
    <source>
        <dbReference type="ARBA" id="ARBA00022741"/>
    </source>
</evidence>
<evidence type="ECO:0000256" key="5">
    <source>
        <dbReference type="ARBA" id="ARBA00022692"/>
    </source>
</evidence>
<keyword evidence="8" id="KW-0067">ATP-binding</keyword>
<feature type="chain" id="PRO_5008518592" description="receptor protein-tyrosine kinase" evidence="16">
    <location>
        <begin position="20"/>
        <end position="1283"/>
    </location>
</feature>
<keyword evidence="12 18" id="KW-0675">Receptor</keyword>
<dbReference type="GO" id="GO:0005886">
    <property type="term" value="C:plasma membrane"/>
    <property type="evidence" value="ECO:0007669"/>
    <property type="project" value="TreeGrafter"/>
</dbReference>
<dbReference type="InterPro" id="IPR032778">
    <property type="entry name" value="GF_recep_IV"/>
</dbReference>
<dbReference type="EC" id="2.7.10.1" evidence="2"/>
<dbReference type="SMART" id="SM00219">
    <property type="entry name" value="TyrKc"/>
    <property type="match status" value="1"/>
</dbReference>
<dbReference type="GO" id="GO:0007169">
    <property type="term" value="P:cell surface receptor protein tyrosine kinase signaling pathway"/>
    <property type="evidence" value="ECO:0007669"/>
    <property type="project" value="TreeGrafter"/>
</dbReference>
<evidence type="ECO:0000256" key="16">
    <source>
        <dbReference type="SAM" id="SignalP"/>
    </source>
</evidence>
<evidence type="ECO:0000256" key="15">
    <source>
        <dbReference type="SAM" id="Phobius"/>
    </source>
</evidence>
<keyword evidence="11" id="KW-0829">Tyrosine-protein kinase</keyword>
<evidence type="ECO:0000256" key="8">
    <source>
        <dbReference type="ARBA" id="ARBA00022840"/>
    </source>
</evidence>
<dbReference type="InterPro" id="IPR006211">
    <property type="entry name" value="Furin-like_Cys-rich_dom"/>
</dbReference>
<dbReference type="SMART" id="SM00261">
    <property type="entry name" value="FU"/>
    <property type="match status" value="6"/>
</dbReference>
<dbReference type="Gene3D" id="2.10.220.10">
    <property type="entry name" value="Hormone Receptor, Insulin-like Growth Factor Receptor 1, Chain A, domain 2"/>
    <property type="match status" value="3"/>
</dbReference>
<evidence type="ECO:0000256" key="13">
    <source>
        <dbReference type="ARBA" id="ARBA00023180"/>
    </source>
</evidence>
<dbReference type="Pfam" id="PF14843">
    <property type="entry name" value="GF_recep_IV"/>
    <property type="match status" value="1"/>
</dbReference>
<comment type="catalytic activity">
    <reaction evidence="14">
        <text>L-tyrosyl-[protein] + ATP = O-phospho-L-tyrosyl-[protein] + ADP + H(+)</text>
        <dbReference type="Rhea" id="RHEA:10596"/>
        <dbReference type="Rhea" id="RHEA-COMP:10136"/>
        <dbReference type="Rhea" id="RHEA-COMP:20101"/>
        <dbReference type="ChEBI" id="CHEBI:15378"/>
        <dbReference type="ChEBI" id="CHEBI:30616"/>
        <dbReference type="ChEBI" id="CHEBI:46858"/>
        <dbReference type="ChEBI" id="CHEBI:61978"/>
        <dbReference type="ChEBI" id="CHEBI:456216"/>
        <dbReference type="EC" id="2.7.10.1"/>
    </reaction>
</comment>
<dbReference type="InterPro" id="IPR006212">
    <property type="entry name" value="Furin_repeat"/>
</dbReference>
<dbReference type="PANTHER" id="PTHR24416:SF631">
    <property type="entry name" value="SERINE_THREONINE_TYROSINE KINASE 1"/>
    <property type="match status" value="1"/>
</dbReference>
<dbReference type="InterPro" id="IPR000494">
    <property type="entry name" value="Rcpt_L-dom"/>
</dbReference>
<name>A0A1B1ACY8_SCHMD</name>
<evidence type="ECO:0000256" key="10">
    <source>
        <dbReference type="ARBA" id="ARBA00023136"/>
    </source>
</evidence>
<proteinExistence type="evidence at transcript level"/>
<sequence length="1283" mass="145224">MGLVIPALVLLLSLRAIKPNPNHHKEINGNDSLVKINVSNFDRQASEFNLKTNNASSDSFRRADSHSDHQNTCISKLVYEDIRDKPNNYMKVTANLNKNCTHVIGNVIITGITNENLSFLNSIEEITGFLFLFSNSVESISLKNLKIIRGENPWIYREVKFSLVVVSNIIGENMLKYLILPKFQVILQHNILVYNNPGMLYFKNNIHWNSILGKHQFLEIVEPHNSSNFTSKEIGDLSCHSSCQPHMGKRFCWGNSSGQCQIINDCVRKTCKLSSKCFLYGELKIEQCCHEECVGGCYGPLNTQCLICKHFNNQGACVEKCPRKLVHNGVKHIKNRLEKFTFHNTCVDKCPDKYFIENEKCVPKCKNGATYAVNETCLPCPNGVCPKDCLIKDVVQNYNIQYLNRKMLARLENCTVYHGNIIINTLSIEGDIGNGWPKNIYGIQGKDLEKLTNLKEIYGSLEINVGSKAPWLKTLLYFRNLEIIRAETTNNKHLTGLSINQNDDLVFLGLQELKEVRNGIVEIVNNPKLCYTDSLTNKSILHSNQMNIYNNGKDGKCEARKCSKLCHPKYGCWGPLGMFCVKCRHFQITEKNMCISNCSKQPGYFYNKENHQTHEMQCSKCHNQCLSSNITCYGPGADQCTFGCVNYKYNDYCTEKCPQDHYGDGSTSNICKACHQSCTKENLFSFKRTCTGPGNHIGVNGCRKCNYVQLLTNGSEGFISRFTVHSLTCIHSSNNCLDGYFKISLDFHSPENIMSLLKLYSNNSSLKMVLENWIDRQANHEYQFGAICLPCHPLCSQCSDGTIESCHRCKSHRRGKECVHNCYEDDYISKNSSNAESLCLKCHEECMEGCTGSTEYDCKQCKRVKIYLNSSKTKFFCNSICGDNFRIFVNSEMVCVQPQELKPIQNSWYIAAVGGSVVSVLAVGIVWKCICMSLNKRKRYDLKLKFPNGFSTVDIESDFAPSSTKLLPIAEGQPANEHILDLGKFCIMDKGTWTQKSNNTNCKKSCFKECLFKIIPDELVGLNVTIKVLSECSDLADNKDFLQKLKIITSTDPPWNLRIILVVVCAYSELSKQLTTTGSLIEFLKQNPSVVEDISILLWAHQVASGFGYIKYEGIINYDVETSNIKIESPLRIAISDSGLSKLSNTCNRMKKIKEGKLGIIWSLKENCNDQGFSSKSSVMTYNCNSDHDTRPNLRKLKQSIEMIMKNPCSFIILQINRDMSERQITVVNGLHSQIIYHVESSESKLQNEDLITTFNNHLEVPDESLRNPTSHHEDIVNNLILN</sequence>
<dbReference type="GO" id="GO:0005524">
    <property type="term" value="F:ATP binding"/>
    <property type="evidence" value="ECO:0007669"/>
    <property type="project" value="UniProtKB-KW"/>
</dbReference>
<accession>A0A1B1ACY8</accession>
<evidence type="ECO:0000256" key="1">
    <source>
        <dbReference type="ARBA" id="ARBA00004479"/>
    </source>
</evidence>
<keyword evidence="9 15" id="KW-1133">Transmembrane helix</keyword>
<dbReference type="Pfam" id="PF07714">
    <property type="entry name" value="PK_Tyr_Ser-Thr"/>
    <property type="match status" value="1"/>
</dbReference>
<dbReference type="PANTHER" id="PTHR24416">
    <property type="entry name" value="TYROSINE-PROTEIN KINASE RECEPTOR"/>
    <property type="match status" value="1"/>
</dbReference>
<keyword evidence="5 15" id="KW-0812">Transmembrane</keyword>
<evidence type="ECO:0000256" key="11">
    <source>
        <dbReference type="ARBA" id="ARBA00023137"/>
    </source>
</evidence>
<keyword evidence="13" id="KW-0325">Glycoprotein</keyword>
<evidence type="ECO:0000256" key="3">
    <source>
        <dbReference type="ARBA" id="ARBA00022553"/>
    </source>
</evidence>
<comment type="subcellular location">
    <subcellularLocation>
        <location evidence="1">Membrane</location>
        <topology evidence="1">Single-pass type I membrane protein</topology>
    </subcellularLocation>
</comment>
<dbReference type="OrthoDB" id="6219513at2759"/>
<evidence type="ECO:0000256" key="4">
    <source>
        <dbReference type="ARBA" id="ARBA00022679"/>
    </source>
</evidence>
<dbReference type="SUPFAM" id="SSF52058">
    <property type="entry name" value="L domain-like"/>
    <property type="match status" value="2"/>
</dbReference>
<evidence type="ECO:0000313" key="18">
    <source>
        <dbReference type="EMBL" id="ANP44418.1"/>
    </source>
</evidence>
<feature type="domain" description="Tyrosine-protein kinase catalytic" evidence="17">
    <location>
        <begin position="974"/>
        <end position="1231"/>
    </location>
</feature>